<feature type="domain" description="Lipoxygenase" evidence="6">
    <location>
        <begin position="133"/>
        <end position="735"/>
    </location>
</feature>
<dbReference type="InterPro" id="IPR036226">
    <property type="entry name" value="LipOase_C_sf"/>
</dbReference>
<feature type="region of interest" description="Disordered" evidence="5">
    <location>
        <begin position="43"/>
        <end position="66"/>
    </location>
</feature>
<keyword evidence="2" id="KW-0479">Metal-binding</keyword>
<keyword evidence="4" id="KW-0560">Oxidoreductase</keyword>
<keyword evidence="3" id="KW-0223">Dioxygenase</keyword>
<evidence type="ECO:0000256" key="2">
    <source>
        <dbReference type="ARBA" id="ARBA00022723"/>
    </source>
</evidence>
<dbReference type="Gene3D" id="1.20.245.10">
    <property type="entry name" value="Lipoxygenase-1, Domain 5"/>
    <property type="match status" value="1"/>
</dbReference>
<comment type="caution">
    <text evidence="7">The sequence shown here is derived from an EMBL/GenBank/DDBJ whole genome shotgun (WGS) entry which is preliminary data.</text>
</comment>
<dbReference type="EMBL" id="ML993871">
    <property type="protein sequence ID" value="KAF2204664.1"/>
    <property type="molecule type" value="Genomic_DNA"/>
</dbReference>
<proteinExistence type="predicted"/>
<dbReference type="InterPro" id="IPR000907">
    <property type="entry name" value="LipOase"/>
</dbReference>
<sequence>MREWPEKVEDCLVPIIDTGVFVTELSNDDLLPKRLEGLSQHDLDEAKKNPETLLSKASEQAPDSLTEGTYRGTQLALTKVYDMIEKKYTSFMDTANFEPTIPSALPLGKMRELFIFTDPLDDNFPPHLNLAANKPASDANPGVNQKSTLSTGDLFNKLRLAQLTTLLPALVPKKFLERAALGVLGATATVAYGGMGTPDSGTKIADVENYNKRQREKKWFQKDIFDLPNIGDLPDWYSDARFAQQHFTGTNPTTIQLASDFWIQHFIGNATDPQDKDMQDKIQRFASERRQSLYMQDYSYFRRDAGLAEDAEISCEYDEHYEENGKAKTRKATRYGVASVCLFHLTDDGQLEPLAIVIDWRGTSQKSVTIYNKELNKTDQKEDWAWRYAKTCVQSSDWIRHEVTVHLTNTHLVEEATIVGAYRNLPQDHIVFQLLYPHWQKTLSLNAAARTVLIPYVVVPLIGMPDQNAYKFIQSAYNNFDFVANYIPNDLQRRGFPTDKLNDRKYHNYTWARCIHSMWYKIRTYVSEMLQIQYSGPDADAQVANDVHIRGWYTEMQASPAERGAGMKTFPTIKTLADLIDAVTMCIHLASPQHTSVNYLQNYYQAFVINKPPCFYTPPPTSLAQLRAYTETDLVKALPINHTREWLLASHIPYLLSFKPGDKESLIIYAASKYHVYKFKHSEKEGKIRDAAARFYERLAGSEMEFRRYAEDADDSDVVMYEVLSPSWNAVSILI</sequence>
<dbReference type="Gene3D" id="3.10.450.60">
    <property type="match status" value="1"/>
</dbReference>
<dbReference type="Proteomes" id="UP000799536">
    <property type="component" value="Unassembled WGS sequence"/>
</dbReference>
<gene>
    <name evidence="7" type="ORF">GQ43DRAFT_446575</name>
</gene>
<dbReference type="InterPro" id="IPR013819">
    <property type="entry name" value="LipOase_C"/>
</dbReference>
<evidence type="ECO:0000256" key="1">
    <source>
        <dbReference type="ARBA" id="ARBA00021175"/>
    </source>
</evidence>
<dbReference type="GO" id="GO:0050584">
    <property type="term" value="F:linoleate 11-lipoxygenase activity"/>
    <property type="evidence" value="ECO:0007669"/>
    <property type="project" value="UniProtKB-ARBA"/>
</dbReference>
<evidence type="ECO:0000313" key="7">
    <source>
        <dbReference type="EMBL" id="KAF2204664.1"/>
    </source>
</evidence>
<dbReference type="AlphaFoldDB" id="A0A9P4JWV7"/>
<evidence type="ECO:0000256" key="4">
    <source>
        <dbReference type="ARBA" id="ARBA00023002"/>
    </source>
</evidence>
<organism evidence="7 8">
    <name type="scientific">Delitschia confertaspora ATCC 74209</name>
    <dbReference type="NCBI Taxonomy" id="1513339"/>
    <lineage>
        <taxon>Eukaryota</taxon>
        <taxon>Fungi</taxon>
        <taxon>Dikarya</taxon>
        <taxon>Ascomycota</taxon>
        <taxon>Pezizomycotina</taxon>
        <taxon>Dothideomycetes</taxon>
        <taxon>Pleosporomycetidae</taxon>
        <taxon>Pleosporales</taxon>
        <taxon>Delitschiaceae</taxon>
        <taxon>Delitschia</taxon>
    </lineage>
</organism>
<reference evidence="7" key="1">
    <citation type="journal article" date="2020" name="Stud. Mycol.">
        <title>101 Dothideomycetes genomes: a test case for predicting lifestyles and emergence of pathogens.</title>
        <authorList>
            <person name="Haridas S."/>
            <person name="Albert R."/>
            <person name="Binder M."/>
            <person name="Bloem J."/>
            <person name="Labutti K."/>
            <person name="Salamov A."/>
            <person name="Andreopoulos B."/>
            <person name="Baker S."/>
            <person name="Barry K."/>
            <person name="Bills G."/>
            <person name="Bluhm B."/>
            <person name="Cannon C."/>
            <person name="Castanera R."/>
            <person name="Culley D."/>
            <person name="Daum C."/>
            <person name="Ezra D."/>
            <person name="Gonzalez J."/>
            <person name="Henrissat B."/>
            <person name="Kuo A."/>
            <person name="Liang C."/>
            <person name="Lipzen A."/>
            <person name="Lutzoni F."/>
            <person name="Magnuson J."/>
            <person name="Mondo S."/>
            <person name="Nolan M."/>
            <person name="Ohm R."/>
            <person name="Pangilinan J."/>
            <person name="Park H.-J."/>
            <person name="Ramirez L."/>
            <person name="Alfaro M."/>
            <person name="Sun H."/>
            <person name="Tritt A."/>
            <person name="Yoshinaga Y."/>
            <person name="Zwiers L.-H."/>
            <person name="Turgeon B."/>
            <person name="Goodwin S."/>
            <person name="Spatafora J."/>
            <person name="Crous P."/>
            <person name="Grigoriev I."/>
        </authorList>
    </citation>
    <scope>NUCLEOTIDE SEQUENCE</scope>
    <source>
        <strain evidence="7">ATCC 74209</strain>
    </source>
</reference>
<dbReference type="SUPFAM" id="SSF48484">
    <property type="entry name" value="Lipoxigenase"/>
    <property type="match status" value="1"/>
</dbReference>
<dbReference type="GO" id="GO:0043651">
    <property type="term" value="P:linoleic acid metabolic process"/>
    <property type="evidence" value="ECO:0007669"/>
    <property type="project" value="UniProtKB-ARBA"/>
</dbReference>
<dbReference type="GO" id="GO:0046872">
    <property type="term" value="F:metal ion binding"/>
    <property type="evidence" value="ECO:0007669"/>
    <property type="project" value="UniProtKB-KW"/>
</dbReference>
<name>A0A9P4JWV7_9PLEO</name>
<dbReference type="PRINTS" id="PR00087">
    <property type="entry name" value="LIPOXYGENASE"/>
</dbReference>
<dbReference type="GO" id="GO:0034440">
    <property type="term" value="P:lipid oxidation"/>
    <property type="evidence" value="ECO:0007669"/>
    <property type="project" value="InterPro"/>
</dbReference>
<dbReference type="PROSITE" id="PS51393">
    <property type="entry name" value="LIPOXYGENASE_3"/>
    <property type="match status" value="1"/>
</dbReference>
<dbReference type="OrthoDB" id="407298at2759"/>
<evidence type="ECO:0000259" key="6">
    <source>
        <dbReference type="PROSITE" id="PS51393"/>
    </source>
</evidence>
<evidence type="ECO:0000313" key="8">
    <source>
        <dbReference type="Proteomes" id="UP000799536"/>
    </source>
</evidence>
<evidence type="ECO:0000256" key="5">
    <source>
        <dbReference type="SAM" id="MobiDB-lite"/>
    </source>
</evidence>
<keyword evidence="8" id="KW-1185">Reference proteome</keyword>
<dbReference type="Pfam" id="PF00305">
    <property type="entry name" value="Lipoxygenase"/>
    <property type="match status" value="1"/>
</dbReference>
<protein>
    <recommendedName>
        <fullName evidence="1">Manganese lipoxygenase</fullName>
    </recommendedName>
</protein>
<dbReference type="PANTHER" id="PTHR11771">
    <property type="entry name" value="LIPOXYGENASE"/>
    <property type="match status" value="1"/>
</dbReference>
<feature type="compositionally biased region" description="Polar residues" evidence="5">
    <location>
        <begin position="55"/>
        <end position="66"/>
    </location>
</feature>
<evidence type="ECO:0000256" key="3">
    <source>
        <dbReference type="ARBA" id="ARBA00022964"/>
    </source>
</evidence>
<accession>A0A9P4JWV7</accession>